<name>A0A5C3N2F3_9AGAM</name>
<sequence>MGDVVMMGNDRRNTKWDGRSRMPPWPRLLSTDWAVLCQVTSDLFRKIRPLELILSVAMLRGIESQCRCQNEWLGSPVELLLAFQGAASDGCEVRGDEGYDKRSEGVNRKTRGTISVHYSDHVQRWAHTKKSVGTRTAPHQKALMGCVEAAPVPASTCEGTAEAAQHRRATPPLSGGYCHTAVMAGMSTRAYVEDMRAYTWYLGAYIKQFAI</sequence>
<dbReference type="AlphaFoldDB" id="A0A5C3N2F3"/>
<evidence type="ECO:0000313" key="1">
    <source>
        <dbReference type="EMBL" id="TFK51457.1"/>
    </source>
</evidence>
<evidence type="ECO:0000313" key="2">
    <source>
        <dbReference type="Proteomes" id="UP000305948"/>
    </source>
</evidence>
<proteinExistence type="predicted"/>
<reference evidence="1 2" key="1">
    <citation type="journal article" date="2019" name="Nat. Ecol. Evol.">
        <title>Megaphylogeny resolves global patterns of mushroom evolution.</title>
        <authorList>
            <person name="Varga T."/>
            <person name="Krizsan K."/>
            <person name="Foldi C."/>
            <person name="Dima B."/>
            <person name="Sanchez-Garcia M."/>
            <person name="Sanchez-Ramirez S."/>
            <person name="Szollosi G.J."/>
            <person name="Szarkandi J.G."/>
            <person name="Papp V."/>
            <person name="Albert L."/>
            <person name="Andreopoulos W."/>
            <person name="Angelini C."/>
            <person name="Antonin V."/>
            <person name="Barry K.W."/>
            <person name="Bougher N.L."/>
            <person name="Buchanan P."/>
            <person name="Buyck B."/>
            <person name="Bense V."/>
            <person name="Catcheside P."/>
            <person name="Chovatia M."/>
            <person name="Cooper J."/>
            <person name="Damon W."/>
            <person name="Desjardin D."/>
            <person name="Finy P."/>
            <person name="Geml J."/>
            <person name="Haridas S."/>
            <person name="Hughes K."/>
            <person name="Justo A."/>
            <person name="Karasinski D."/>
            <person name="Kautmanova I."/>
            <person name="Kiss B."/>
            <person name="Kocsube S."/>
            <person name="Kotiranta H."/>
            <person name="LaButti K.M."/>
            <person name="Lechner B.E."/>
            <person name="Liimatainen K."/>
            <person name="Lipzen A."/>
            <person name="Lukacs Z."/>
            <person name="Mihaltcheva S."/>
            <person name="Morgado L.N."/>
            <person name="Niskanen T."/>
            <person name="Noordeloos M.E."/>
            <person name="Ohm R.A."/>
            <person name="Ortiz-Santana B."/>
            <person name="Ovrebo C."/>
            <person name="Racz N."/>
            <person name="Riley R."/>
            <person name="Savchenko A."/>
            <person name="Shiryaev A."/>
            <person name="Soop K."/>
            <person name="Spirin V."/>
            <person name="Szebenyi C."/>
            <person name="Tomsovsky M."/>
            <person name="Tulloss R.E."/>
            <person name="Uehling J."/>
            <person name="Grigoriev I.V."/>
            <person name="Vagvolgyi C."/>
            <person name="Papp T."/>
            <person name="Martin F.M."/>
            <person name="Miettinen O."/>
            <person name="Hibbett D.S."/>
            <person name="Nagy L.G."/>
        </authorList>
    </citation>
    <scope>NUCLEOTIDE SEQUENCE [LARGE SCALE GENOMIC DNA]</scope>
    <source>
        <strain evidence="1 2">OMC1185</strain>
    </source>
</reference>
<keyword evidence="2" id="KW-1185">Reference proteome</keyword>
<organism evidence="1 2">
    <name type="scientific">Heliocybe sulcata</name>
    <dbReference type="NCBI Taxonomy" id="5364"/>
    <lineage>
        <taxon>Eukaryota</taxon>
        <taxon>Fungi</taxon>
        <taxon>Dikarya</taxon>
        <taxon>Basidiomycota</taxon>
        <taxon>Agaricomycotina</taxon>
        <taxon>Agaricomycetes</taxon>
        <taxon>Gloeophyllales</taxon>
        <taxon>Gloeophyllaceae</taxon>
        <taxon>Heliocybe</taxon>
    </lineage>
</organism>
<dbReference type="Proteomes" id="UP000305948">
    <property type="component" value="Unassembled WGS sequence"/>
</dbReference>
<accession>A0A5C3N2F3</accession>
<dbReference type="EMBL" id="ML213511">
    <property type="protein sequence ID" value="TFK51457.1"/>
    <property type="molecule type" value="Genomic_DNA"/>
</dbReference>
<gene>
    <name evidence="1" type="ORF">OE88DRAFT_1644911</name>
</gene>
<protein>
    <submittedName>
        <fullName evidence="1">Uncharacterized protein</fullName>
    </submittedName>
</protein>